<dbReference type="eggNOG" id="KOG3595">
    <property type="taxonomic scope" value="Eukaryota"/>
</dbReference>
<protein>
    <recommendedName>
        <fullName evidence="1">Dynein heavy chain region D6 P-loop domain-containing protein</fullName>
    </recommendedName>
</protein>
<dbReference type="OrthoDB" id="14187at2759"/>
<dbReference type="InParanoid" id="A0A1X7T615"/>
<reference evidence="2" key="1">
    <citation type="submission" date="2017-05" db="UniProtKB">
        <authorList>
            <consortium name="EnsemblMetazoa"/>
        </authorList>
    </citation>
    <scope>IDENTIFICATION</scope>
</reference>
<dbReference type="Pfam" id="PF03028">
    <property type="entry name" value="Dynein_heavy"/>
    <property type="match status" value="1"/>
</dbReference>
<dbReference type="InterPro" id="IPR004273">
    <property type="entry name" value="Dynein_heavy_D6_P-loop"/>
</dbReference>
<sequence>MGRDFMSAAEQELDLVKIVNEEVKGNTPVLLCSVPGYDASSRVDDLSASQNKQCTSIAIGSAEGFNLAEKGISSASKTGRWVILKNVHLATQWLVSLEKKLHSLSPHASFRLFLTMEINPK</sequence>
<dbReference type="PANTHER" id="PTHR45703:SF36">
    <property type="entry name" value="DYNEIN HEAVY CHAIN, CYTOPLASMIC"/>
    <property type="match status" value="1"/>
</dbReference>
<dbReference type="GO" id="GO:0030286">
    <property type="term" value="C:dynein complex"/>
    <property type="evidence" value="ECO:0007669"/>
    <property type="project" value="InterPro"/>
</dbReference>
<evidence type="ECO:0000313" key="2">
    <source>
        <dbReference type="EnsemblMetazoa" id="Aqu2.1.09677_001"/>
    </source>
</evidence>
<dbReference type="STRING" id="400682.A0A1X7T615"/>
<dbReference type="EnsemblMetazoa" id="Aqu2.1.09677_001">
    <property type="protein sequence ID" value="Aqu2.1.09677_001"/>
    <property type="gene ID" value="Aqu2.1.09677"/>
</dbReference>
<accession>A0A1X7T615</accession>
<feature type="domain" description="Dynein heavy chain region D6 P-loop" evidence="1">
    <location>
        <begin position="26"/>
        <end position="121"/>
    </location>
</feature>
<dbReference type="PANTHER" id="PTHR45703">
    <property type="entry name" value="DYNEIN HEAVY CHAIN"/>
    <property type="match status" value="1"/>
</dbReference>
<dbReference type="GO" id="GO:0045505">
    <property type="term" value="F:dynein intermediate chain binding"/>
    <property type="evidence" value="ECO:0007669"/>
    <property type="project" value="InterPro"/>
</dbReference>
<proteinExistence type="predicted"/>
<dbReference type="GO" id="GO:0051959">
    <property type="term" value="F:dynein light intermediate chain binding"/>
    <property type="evidence" value="ECO:0007669"/>
    <property type="project" value="InterPro"/>
</dbReference>
<dbReference type="AlphaFoldDB" id="A0A1X7T615"/>
<dbReference type="Gene3D" id="3.40.50.300">
    <property type="entry name" value="P-loop containing nucleotide triphosphate hydrolases"/>
    <property type="match status" value="1"/>
</dbReference>
<organism evidence="2">
    <name type="scientific">Amphimedon queenslandica</name>
    <name type="common">Sponge</name>
    <dbReference type="NCBI Taxonomy" id="400682"/>
    <lineage>
        <taxon>Eukaryota</taxon>
        <taxon>Metazoa</taxon>
        <taxon>Porifera</taxon>
        <taxon>Demospongiae</taxon>
        <taxon>Heteroscleromorpha</taxon>
        <taxon>Haplosclerida</taxon>
        <taxon>Niphatidae</taxon>
        <taxon>Amphimedon</taxon>
    </lineage>
</organism>
<dbReference type="GO" id="GO:0008569">
    <property type="term" value="F:minus-end-directed microtubule motor activity"/>
    <property type="evidence" value="ECO:0007669"/>
    <property type="project" value="InterPro"/>
</dbReference>
<dbReference type="InterPro" id="IPR027417">
    <property type="entry name" value="P-loop_NTPase"/>
</dbReference>
<evidence type="ECO:0000259" key="1">
    <source>
        <dbReference type="Pfam" id="PF03028"/>
    </source>
</evidence>
<dbReference type="InterPro" id="IPR026983">
    <property type="entry name" value="DHC"/>
</dbReference>
<dbReference type="FunFam" id="3.40.50.300:FF:000373">
    <property type="entry name" value="Cytoplasmic dynein heavy chain 2"/>
    <property type="match status" value="1"/>
</dbReference>
<name>A0A1X7T615_AMPQE</name>
<dbReference type="GO" id="GO:0007018">
    <property type="term" value="P:microtubule-based movement"/>
    <property type="evidence" value="ECO:0007669"/>
    <property type="project" value="InterPro"/>
</dbReference>